<accession>A0A366E3Z3</accession>
<dbReference type="InterPro" id="IPR041698">
    <property type="entry name" value="Methyltransf_25"/>
</dbReference>
<sequence length="169" mass="17872">MRELCAGTGYASRLPARRRPGAHAVGVDISPEMIAVGLRKLSSAGITTVDLVRGDVAALPYPDNSFDVVMAAFGLHEVPTEVRRAAIRESARVLTPGGRFVAVDLDRPALTGLAVDAYLLVMEPGHAREVCGDGLVNLLRANGFRIDHHDPATAARPTRTVVACLLPTG</sequence>
<comment type="caution">
    <text evidence="2">The sequence shown here is derived from an EMBL/GenBank/DDBJ whole genome shotgun (WGS) entry which is preliminary data.</text>
</comment>
<dbReference type="CDD" id="cd02440">
    <property type="entry name" value="AdoMet_MTases"/>
    <property type="match status" value="1"/>
</dbReference>
<evidence type="ECO:0000259" key="1">
    <source>
        <dbReference type="Pfam" id="PF13649"/>
    </source>
</evidence>
<keyword evidence="2" id="KW-0489">Methyltransferase</keyword>
<keyword evidence="2" id="KW-0808">Transferase</keyword>
<dbReference type="OrthoDB" id="65624at2"/>
<dbReference type="Pfam" id="PF13649">
    <property type="entry name" value="Methyltransf_25"/>
    <property type="match status" value="1"/>
</dbReference>
<evidence type="ECO:0000313" key="2">
    <source>
        <dbReference type="EMBL" id="RBO96509.1"/>
    </source>
</evidence>
<dbReference type="STRING" id="1210090.GCA_001613185_01239"/>
<reference evidence="2 3" key="1">
    <citation type="submission" date="2018-06" db="EMBL/GenBank/DDBJ databases">
        <title>Genomic Encyclopedia of Type Strains, Phase IV (KMG-IV): sequencing the most valuable type-strain genomes for metagenomic binning, comparative biology and taxonomic classification.</title>
        <authorList>
            <person name="Goeker M."/>
        </authorList>
    </citation>
    <scope>NUCLEOTIDE SEQUENCE [LARGE SCALE GENOMIC DNA]</scope>
    <source>
        <strain evidence="2 3">DSM 44599</strain>
    </source>
</reference>
<organism evidence="2 3">
    <name type="scientific">Nocardia puris</name>
    <dbReference type="NCBI Taxonomy" id="208602"/>
    <lineage>
        <taxon>Bacteria</taxon>
        <taxon>Bacillati</taxon>
        <taxon>Actinomycetota</taxon>
        <taxon>Actinomycetes</taxon>
        <taxon>Mycobacteriales</taxon>
        <taxon>Nocardiaceae</taxon>
        <taxon>Nocardia</taxon>
    </lineage>
</organism>
<proteinExistence type="predicted"/>
<keyword evidence="3" id="KW-1185">Reference proteome</keyword>
<dbReference type="InterPro" id="IPR029063">
    <property type="entry name" value="SAM-dependent_MTases_sf"/>
</dbReference>
<gene>
    <name evidence="2" type="ORF">DFR74_101524</name>
</gene>
<dbReference type="EMBL" id="QNRE01000001">
    <property type="protein sequence ID" value="RBO96509.1"/>
    <property type="molecule type" value="Genomic_DNA"/>
</dbReference>
<name>A0A366E3Z3_9NOCA</name>
<feature type="domain" description="Methyltransferase" evidence="1">
    <location>
        <begin position="3"/>
        <end position="98"/>
    </location>
</feature>
<protein>
    <submittedName>
        <fullName evidence="2">Demethylmenaquinone methyltransferase/2-methoxy-6-polyprenyl-1,4-benzoquinol methylase</fullName>
    </submittedName>
</protein>
<evidence type="ECO:0000313" key="3">
    <source>
        <dbReference type="Proteomes" id="UP000252586"/>
    </source>
</evidence>
<dbReference type="GO" id="GO:0008168">
    <property type="term" value="F:methyltransferase activity"/>
    <property type="evidence" value="ECO:0007669"/>
    <property type="project" value="UniProtKB-KW"/>
</dbReference>
<dbReference type="Proteomes" id="UP000252586">
    <property type="component" value="Unassembled WGS sequence"/>
</dbReference>
<dbReference type="GO" id="GO:0032259">
    <property type="term" value="P:methylation"/>
    <property type="evidence" value="ECO:0007669"/>
    <property type="project" value="UniProtKB-KW"/>
</dbReference>
<dbReference type="Gene3D" id="3.40.50.150">
    <property type="entry name" value="Vaccinia Virus protein VP39"/>
    <property type="match status" value="1"/>
</dbReference>
<dbReference type="AlphaFoldDB" id="A0A366E3Z3"/>
<dbReference type="SUPFAM" id="SSF53335">
    <property type="entry name" value="S-adenosyl-L-methionine-dependent methyltransferases"/>
    <property type="match status" value="1"/>
</dbReference>
<dbReference type="PANTHER" id="PTHR43591:SF24">
    <property type="entry name" value="2-METHOXY-6-POLYPRENYL-1,4-BENZOQUINOL METHYLASE, MITOCHONDRIAL"/>
    <property type="match status" value="1"/>
</dbReference>
<dbReference type="PANTHER" id="PTHR43591">
    <property type="entry name" value="METHYLTRANSFERASE"/>
    <property type="match status" value="1"/>
</dbReference>